<keyword evidence="2" id="KW-1185">Reference proteome</keyword>
<dbReference type="Proteomes" id="UP000479000">
    <property type="component" value="Unassembled WGS sequence"/>
</dbReference>
<evidence type="ECO:0000313" key="1">
    <source>
        <dbReference type="EMBL" id="CAB0006049.1"/>
    </source>
</evidence>
<accession>A0A6H5GXV4</accession>
<gene>
    <name evidence="1" type="ORF">NTEN_LOCUS11526</name>
</gene>
<protein>
    <submittedName>
        <fullName evidence="1">Uncharacterized protein</fullName>
    </submittedName>
</protein>
<evidence type="ECO:0000313" key="2">
    <source>
        <dbReference type="Proteomes" id="UP000479000"/>
    </source>
</evidence>
<dbReference type="AlphaFoldDB" id="A0A6H5GXV4"/>
<proteinExistence type="predicted"/>
<reference evidence="1 2" key="1">
    <citation type="submission" date="2020-02" db="EMBL/GenBank/DDBJ databases">
        <authorList>
            <person name="Ferguson B K."/>
        </authorList>
    </citation>
    <scope>NUCLEOTIDE SEQUENCE [LARGE SCALE GENOMIC DNA]</scope>
</reference>
<organism evidence="1 2">
    <name type="scientific">Nesidiocoris tenuis</name>
    <dbReference type="NCBI Taxonomy" id="355587"/>
    <lineage>
        <taxon>Eukaryota</taxon>
        <taxon>Metazoa</taxon>
        <taxon>Ecdysozoa</taxon>
        <taxon>Arthropoda</taxon>
        <taxon>Hexapoda</taxon>
        <taxon>Insecta</taxon>
        <taxon>Pterygota</taxon>
        <taxon>Neoptera</taxon>
        <taxon>Paraneoptera</taxon>
        <taxon>Hemiptera</taxon>
        <taxon>Heteroptera</taxon>
        <taxon>Panheteroptera</taxon>
        <taxon>Cimicomorpha</taxon>
        <taxon>Miridae</taxon>
        <taxon>Dicyphina</taxon>
        <taxon>Nesidiocoris</taxon>
    </lineage>
</organism>
<dbReference type="EMBL" id="CADCXU010017151">
    <property type="protein sequence ID" value="CAB0006049.1"/>
    <property type="molecule type" value="Genomic_DNA"/>
</dbReference>
<name>A0A6H5GXV4_9HEMI</name>
<sequence length="111" mass="12537">MRRSTFINVVQARRIFLLDVHSIQLNHNETSAVSAAVPRNEKAAELLRETRARLLAETADSFFAIELSRACPAALSGRVRLNPVGPIHYPKADREVETIQQLNWSSWTQGR</sequence>